<dbReference type="OrthoDB" id="981203at2"/>
<dbReference type="Pfam" id="PF07700">
    <property type="entry name" value="HNOB"/>
    <property type="match status" value="1"/>
</dbReference>
<dbReference type="Proteomes" id="UP000277498">
    <property type="component" value="Unassembled WGS sequence"/>
</dbReference>
<evidence type="ECO:0000259" key="1">
    <source>
        <dbReference type="Pfam" id="PF07700"/>
    </source>
</evidence>
<evidence type="ECO:0000313" key="2">
    <source>
        <dbReference type="EMBL" id="VDC28554.1"/>
    </source>
</evidence>
<name>A0A3P5X3B8_9RHOB</name>
<accession>A0A3P5X3B8</accession>
<dbReference type="AlphaFoldDB" id="A0A3P5X3B8"/>
<dbReference type="InterPro" id="IPR038158">
    <property type="entry name" value="H-NOX_domain_sf"/>
</dbReference>
<protein>
    <submittedName>
        <fullName evidence="2">Heme NO binding protein</fullName>
    </submittedName>
</protein>
<proteinExistence type="predicted"/>
<gene>
    <name evidence="2" type="ORF">XINFAN_02137</name>
</gene>
<dbReference type="Gene3D" id="3.90.1520.10">
    <property type="entry name" value="H-NOX domain"/>
    <property type="match status" value="1"/>
</dbReference>
<dbReference type="EMBL" id="UXAW01000070">
    <property type="protein sequence ID" value="VDC28554.1"/>
    <property type="molecule type" value="Genomic_DNA"/>
</dbReference>
<dbReference type="SUPFAM" id="SSF111126">
    <property type="entry name" value="Ligand-binding domain in the NO signalling and Golgi transport"/>
    <property type="match status" value="1"/>
</dbReference>
<feature type="domain" description="Heme NO-binding" evidence="1">
    <location>
        <begin position="2"/>
        <end position="157"/>
    </location>
</feature>
<dbReference type="GO" id="GO:0020037">
    <property type="term" value="F:heme binding"/>
    <property type="evidence" value="ECO:0007669"/>
    <property type="project" value="InterPro"/>
</dbReference>
<evidence type="ECO:0000313" key="3">
    <source>
        <dbReference type="Proteomes" id="UP000277498"/>
    </source>
</evidence>
<sequence>MYGLILRALQGYVLTTFGQAAWQRILSRGRFPSSGFEPLLPYDSLVLDQVLALSSAELDRPVPAILEDLGTSIIAGPHCAAPRRLLRFGGAGFTDFLLSLEELPDRARLALPELDLPDLRLDEVGPGLYRLTARGAPMELGPLMTGVLTAMADDYGALVLIEPWLCAQGPALTIRLLEARFAEARRFELSRAG</sequence>
<dbReference type="InterPro" id="IPR024096">
    <property type="entry name" value="NO_sig/Golgi_transp_ligand-bd"/>
</dbReference>
<keyword evidence="3" id="KW-1185">Reference proteome</keyword>
<organism evidence="2 3">
    <name type="scientific">Pseudogemmobacter humi</name>
    <dbReference type="NCBI Taxonomy" id="2483812"/>
    <lineage>
        <taxon>Bacteria</taxon>
        <taxon>Pseudomonadati</taxon>
        <taxon>Pseudomonadota</taxon>
        <taxon>Alphaproteobacteria</taxon>
        <taxon>Rhodobacterales</taxon>
        <taxon>Paracoccaceae</taxon>
        <taxon>Pseudogemmobacter</taxon>
    </lineage>
</organism>
<reference evidence="2 3" key="1">
    <citation type="submission" date="2018-11" db="EMBL/GenBank/DDBJ databases">
        <authorList>
            <person name="Criscuolo A."/>
        </authorList>
    </citation>
    <scope>NUCLEOTIDE SEQUENCE [LARGE SCALE GENOMIC DNA]</scope>
    <source>
        <strain evidence="2">ACIP111625</strain>
    </source>
</reference>
<dbReference type="RefSeq" id="WP_124086867.1">
    <property type="nucleotide sequence ID" value="NZ_UXAW01000070.1"/>
</dbReference>
<dbReference type="InterPro" id="IPR011644">
    <property type="entry name" value="Heme_NO-bd"/>
</dbReference>